<name>A0ABV5HXF0_9RHOB</name>
<feature type="domain" description="Outer membrane protein beta-barrel" evidence="3">
    <location>
        <begin position="70"/>
        <end position="219"/>
    </location>
</feature>
<evidence type="ECO:0000256" key="1">
    <source>
        <dbReference type="ARBA" id="ARBA00022729"/>
    </source>
</evidence>
<evidence type="ECO:0000256" key="2">
    <source>
        <dbReference type="SAM" id="SignalP"/>
    </source>
</evidence>
<sequence>MRSTALALALASAIPVAATPALAQNAGTAPPPPVFDTPTDLSFDAEGSAAASDSGSILSSRGRAIGGTVNWTGFYVGGQLGYGFADADNGGDDESFMGGVTAGYDHDFGRYVLGGALDYDFADADIGAGSDLEEVFRLKVRGGPKIGRGLLYSAGGYANADTSDTGDEDGWFIGGGYEYLVNDRVSVGGEVLYHEFDDLGGNGNDVEFTTVQVRATFRF</sequence>
<feature type="chain" id="PRO_5045296756" evidence="2">
    <location>
        <begin position="24"/>
        <end position="219"/>
    </location>
</feature>
<dbReference type="RefSeq" id="WP_377067620.1">
    <property type="nucleotide sequence ID" value="NZ_JBHMEC010000008.1"/>
</dbReference>
<gene>
    <name evidence="4" type="ORF">ACFFU4_04875</name>
</gene>
<dbReference type="Pfam" id="PF13505">
    <property type="entry name" value="OMP_b-brl"/>
    <property type="match status" value="1"/>
</dbReference>
<evidence type="ECO:0000259" key="3">
    <source>
        <dbReference type="Pfam" id="PF13505"/>
    </source>
</evidence>
<proteinExistence type="predicted"/>
<dbReference type="Gene3D" id="2.40.160.20">
    <property type="match status" value="1"/>
</dbReference>
<comment type="caution">
    <text evidence="4">The sequence shown here is derived from an EMBL/GenBank/DDBJ whole genome shotgun (WGS) entry which is preliminary data.</text>
</comment>
<protein>
    <submittedName>
        <fullName evidence="4">Outer membrane protein</fullName>
    </submittedName>
</protein>
<reference evidence="4 5" key="1">
    <citation type="submission" date="2024-09" db="EMBL/GenBank/DDBJ databases">
        <authorList>
            <person name="Sun Q."/>
            <person name="Mori K."/>
        </authorList>
    </citation>
    <scope>NUCLEOTIDE SEQUENCE [LARGE SCALE GENOMIC DNA]</scope>
    <source>
        <strain evidence="4 5">CECT 9424</strain>
    </source>
</reference>
<dbReference type="Proteomes" id="UP001589670">
    <property type="component" value="Unassembled WGS sequence"/>
</dbReference>
<keyword evidence="5" id="KW-1185">Reference proteome</keyword>
<dbReference type="EMBL" id="JBHMEC010000008">
    <property type="protein sequence ID" value="MFB9149082.1"/>
    <property type="molecule type" value="Genomic_DNA"/>
</dbReference>
<organism evidence="4 5">
    <name type="scientific">Roseovarius ramblicola</name>
    <dbReference type="NCBI Taxonomy" id="2022336"/>
    <lineage>
        <taxon>Bacteria</taxon>
        <taxon>Pseudomonadati</taxon>
        <taxon>Pseudomonadota</taxon>
        <taxon>Alphaproteobacteria</taxon>
        <taxon>Rhodobacterales</taxon>
        <taxon>Roseobacteraceae</taxon>
        <taxon>Roseovarius</taxon>
    </lineage>
</organism>
<evidence type="ECO:0000313" key="5">
    <source>
        <dbReference type="Proteomes" id="UP001589670"/>
    </source>
</evidence>
<dbReference type="InterPro" id="IPR011250">
    <property type="entry name" value="OMP/PagP_B-barrel"/>
</dbReference>
<dbReference type="SUPFAM" id="SSF56925">
    <property type="entry name" value="OMPA-like"/>
    <property type="match status" value="1"/>
</dbReference>
<feature type="signal peptide" evidence="2">
    <location>
        <begin position="1"/>
        <end position="23"/>
    </location>
</feature>
<evidence type="ECO:0000313" key="4">
    <source>
        <dbReference type="EMBL" id="MFB9149082.1"/>
    </source>
</evidence>
<accession>A0ABV5HXF0</accession>
<dbReference type="InterPro" id="IPR027385">
    <property type="entry name" value="Beta-barrel_OMP"/>
</dbReference>
<keyword evidence="1 2" id="KW-0732">Signal</keyword>